<dbReference type="InterPro" id="IPR008841">
    <property type="entry name" value="Siphovirus-type_tail_N"/>
</dbReference>
<dbReference type="Pfam" id="PF05709">
    <property type="entry name" value="Sipho_tail"/>
    <property type="match status" value="1"/>
</dbReference>
<sequence>MSIKFEKDILIQRRDGTIYDLGAEGIRVISFDPPAPSYQHTYSQIGDFGADLTATQVSQTSIPLVFDVYARDNYDYELQRLKVLKIFSSVEPFYVINSRTPFMRWKVVADGFAYPRLGNYWKAKNVSVNLVCYEGYAESTATTLNPFTFKDGSYGIGMTIPFETPQYTFTNQPKFKFYNASVIPLLANERPVTINFKGNAPKGLTITNRTTKQSFTYKKSLTASDEFKLIGLVPIVNGIQRLGNDYSTRSFVDFASGYNDIEVTGSSDFKISFETRFYY</sequence>
<accession>A0ABX9I4N3</accession>
<dbReference type="Proteomes" id="UP000254492">
    <property type="component" value="Unassembled WGS sequence"/>
</dbReference>
<evidence type="ECO:0000259" key="1">
    <source>
        <dbReference type="Pfam" id="PF05709"/>
    </source>
</evidence>
<feature type="domain" description="Siphovirus-type tail component RIFT-related" evidence="1">
    <location>
        <begin position="21"/>
        <end position="132"/>
    </location>
</feature>
<keyword evidence="3" id="KW-1185">Reference proteome</keyword>
<protein>
    <submittedName>
        <fullName evidence="2">Phage tail family protein</fullName>
    </submittedName>
</protein>
<comment type="caution">
    <text evidence="2">The sequence shown here is derived from an EMBL/GenBank/DDBJ whole genome shotgun (WGS) entry which is preliminary data.</text>
</comment>
<dbReference type="RefSeq" id="WP_115470927.1">
    <property type="nucleotide sequence ID" value="NZ_BJEC01000012.1"/>
</dbReference>
<organism evidence="2 3">
    <name type="scientific">Weissella thailandensis</name>
    <dbReference type="NCBI Taxonomy" id="89061"/>
    <lineage>
        <taxon>Bacteria</taxon>
        <taxon>Bacillati</taxon>
        <taxon>Bacillota</taxon>
        <taxon>Bacilli</taxon>
        <taxon>Lactobacillales</taxon>
        <taxon>Lactobacillaceae</taxon>
        <taxon>Weissella</taxon>
    </lineage>
</organism>
<evidence type="ECO:0000313" key="3">
    <source>
        <dbReference type="Proteomes" id="UP000254492"/>
    </source>
</evidence>
<evidence type="ECO:0000313" key="2">
    <source>
        <dbReference type="EMBL" id="RDS59628.1"/>
    </source>
</evidence>
<reference evidence="2 3" key="1">
    <citation type="submission" date="2018-07" db="EMBL/GenBank/DDBJ databases">
        <title>Genome-based reclassification of Weissella jogaejeotgali as Weissella thailandensis.</title>
        <authorList>
            <person name="Chun J."/>
            <person name="Kim B.-Y."/>
            <person name="Kwak M.-J."/>
        </authorList>
    </citation>
    <scope>NUCLEOTIDE SEQUENCE [LARGE SCALE GENOMIC DNA]</scope>
    <source>
        <strain evidence="2 3">KCTC 3751</strain>
    </source>
</reference>
<dbReference type="EMBL" id="QRAY01000007">
    <property type="protein sequence ID" value="RDS59628.1"/>
    <property type="molecule type" value="Genomic_DNA"/>
</dbReference>
<gene>
    <name evidence="2" type="ORF">DWV05_04705</name>
</gene>
<proteinExistence type="predicted"/>
<name>A0ABX9I4N3_9LACO</name>